<keyword evidence="9" id="KW-0809">Transit peptide</keyword>
<keyword evidence="10" id="KW-0443">Lipid metabolism</keyword>
<protein>
    <recommendedName>
        <fullName evidence="17">Acyl-coenzyme A thioesterase THEM4</fullName>
        <ecNumber evidence="16">3.1.2.2</ecNumber>
    </recommendedName>
    <alternativeName>
        <fullName evidence="18">Thioesterase superfamily member 4</fullName>
    </alternativeName>
</protein>
<evidence type="ECO:0000256" key="15">
    <source>
        <dbReference type="ARBA" id="ARBA00038456"/>
    </source>
</evidence>
<dbReference type="EC" id="3.1.2.2" evidence="16"/>
<evidence type="ECO:0000256" key="7">
    <source>
        <dbReference type="ARBA" id="ARBA00022801"/>
    </source>
</evidence>
<evidence type="ECO:0000256" key="19">
    <source>
        <dbReference type="ARBA" id="ARBA00047588"/>
    </source>
</evidence>
<evidence type="ECO:0000256" key="21">
    <source>
        <dbReference type="ARBA" id="ARBA00047969"/>
    </source>
</evidence>
<evidence type="ECO:0000313" key="27">
    <source>
        <dbReference type="Proteomes" id="UP000318720"/>
    </source>
</evidence>
<dbReference type="PANTHER" id="PTHR12418:SF19">
    <property type="entry name" value="ACYL-COENZYME A THIOESTERASE THEM4"/>
    <property type="match status" value="1"/>
</dbReference>
<evidence type="ECO:0000256" key="22">
    <source>
        <dbReference type="ARBA" id="ARBA00048074"/>
    </source>
</evidence>
<comment type="catalytic activity">
    <reaction evidence="22">
        <text>dodecanoyl-CoA + H2O = dodecanoate + CoA + H(+)</text>
        <dbReference type="Rhea" id="RHEA:30135"/>
        <dbReference type="ChEBI" id="CHEBI:15377"/>
        <dbReference type="ChEBI" id="CHEBI:15378"/>
        <dbReference type="ChEBI" id="CHEBI:18262"/>
        <dbReference type="ChEBI" id="CHEBI:57287"/>
        <dbReference type="ChEBI" id="CHEBI:57375"/>
    </reaction>
    <physiologicalReaction direction="left-to-right" evidence="22">
        <dbReference type="Rhea" id="RHEA:30136"/>
    </physiologicalReaction>
</comment>
<feature type="region of interest" description="Disordered" evidence="24">
    <location>
        <begin position="1"/>
        <end position="23"/>
    </location>
</feature>
<keyword evidence="7" id="KW-0378">Hydrolase</keyword>
<reference evidence="26 27" key="1">
    <citation type="submission" date="2019-03" db="EMBL/GenBank/DDBJ databases">
        <title>Comparative genomic analyses of the sweetpotato soil rot pathogen, Streptomyces ipomoeae.</title>
        <authorList>
            <person name="Ruschel Soares N."/>
            <person name="Badger J.H."/>
            <person name="Huguet-Tapia J.C."/>
            <person name="Clark C.A."/>
            <person name="Pettis G.S."/>
        </authorList>
    </citation>
    <scope>NUCLEOTIDE SEQUENCE [LARGE SCALE GENOMIC DNA]</scope>
    <source>
        <strain evidence="26 27">88-35</strain>
    </source>
</reference>
<dbReference type="AlphaFoldDB" id="A0AAE8W4Z8"/>
<comment type="catalytic activity">
    <reaction evidence="21">
        <text>decanoyl-CoA + H2O = decanoate + CoA + H(+)</text>
        <dbReference type="Rhea" id="RHEA:40059"/>
        <dbReference type="ChEBI" id="CHEBI:15377"/>
        <dbReference type="ChEBI" id="CHEBI:15378"/>
        <dbReference type="ChEBI" id="CHEBI:27689"/>
        <dbReference type="ChEBI" id="CHEBI:57287"/>
        <dbReference type="ChEBI" id="CHEBI:61430"/>
    </reaction>
    <physiologicalReaction direction="left-to-right" evidence="21">
        <dbReference type="Rhea" id="RHEA:40060"/>
    </physiologicalReaction>
</comment>
<keyword evidence="8" id="KW-0276">Fatty acid metabolism</keyword>
<dbReference type="SUPFAM" id="SSF54637">
    <property type="entry name" value="Thioesterase/thiol ester dehydrase-isomerase"/>
    <property type="match status" value="1"/>
</dbReference>
<evidence type="ECO:0000256" key="24">
    <source>
        <dbReference type="SAM" id="MobiDB-lite"/>
    </source>
</evidence>
<evidence type="ECO:0000256" key="10">
    <source>
        <dbReference type="ARBA" id="ARBA00023098"/>
    </source>
</evidence>
<evidence type="ECO:0000256" key="11">
    <source>
        <dbReference type="ARBA" id="ARBA00023136"/>
    </source>
</evidence>
<proteinExistence type="inferred from homology"/>
<dbReference type="EMBL" id="SPAZ01000068">
    <property type="protein sequence ID" value="TQE37217.1"/>
    <property type="molecule type" value="Genomic_DNA"/>
</dbReference>
<evidence type="ECO:0000256" key="17">
    <source>
        <dbReference type="ARBA" id="ARBA00040123"/>
    </source>
</evidence>
<dbReference type="PANTHER" id="PTHR12418">
    <property type="entry name" value="ACYL-COENZYME A THIOESTERASE THEM4"/>
    <property type="match status" value="1"/>
</dbReference>
<organism evidence="26 27">
    <name type="scientific">Streptomyces ipomoeae</name>
    <dbReference type="NCBI Taxonomy" id="103232"/>
    <lineage>
        <taxon>Bacteria</taxon>
        <taxon>Bacillati</taxon>
        <taxon>Actinomycetota</taxon>
        <taxon>Actinomycetes</taxon>
        <taxon>Kitasatosporales</taxon>
        <taxon>Streptomycetaceae</taxon>
        <taxon>Streptomyces</taxon>
    </lineage>
</organism>
<sequence>MNTSLSDPPTTNGGTPRPTEGELERQRAAIAALGHELRVLVDAAVRTTAPAEVLHGVADGVRRITGRLTGRPRARAEVLAVDEFPGEVRMYSPVTGAGSPLAPPMLVTPGDGGLVGLCTPGIAHEGPPGYVHGGMSAMLLDELMGRACGAAGLHAMTASLQVHYHRPVPVETPLRVVARVTGTEDRRILVEGSISTDGQSATPLVTADGVFVSPDPDRARALFPGMRETP</sequence>
<gene>
    <name evidence="26" type="ORF">Sipo8835_08395</name>
</gene>
<keyword evidence="6" id="KW-0053">Apoptosis</keyword>
<dbReference type="InterPro" id="IPR029069">
    <property type="entry name" value="HotDog_dom_sf"/>
</dbReference>
<evidence type="ECO:0000256" key="2">
    <source>
        <dbReference type="ARBA" id="ARBA00004496"/>
    </source>
</evidence>
<dbReference type="InterPro" id="IPR052365">
    <property type="entry name" value="THEM4/THEM5_acyl-CoA_thioest"/>
</dbReference>
<dbReference type="CDD" id="cd03443">
    <property type="entry name" value="PaaI_thioesterase"/>
    <property type="match status" value="1"/>
</dbReference>
<evidence type="ECO:0000256" key="16">
    <source>
        <dbReference type="ARBA" id="ARBA00038848"/>
    </source>
</evidence>
<evidence type="ECO:0000256" key="8">
    <source>
        <dbReference type="ARBA" id="ARBA00022832"/>
    </source>
</evidence>
<keyword evidence="12" id="KW-0966">Cell projection</keyword>
<comment type="catalytic activity">
    <reaction evidence="14">
        <text>(9Z)-octadecenoyl-CoA + H2O = (9Z)-octadecenoate + CoA + H(+)</text>
        <dbReference type="Rhea" id="RHEA:40139"/>
        <dbReference type="ChEBI" id="CHEBI:15377"/>
        <dbReference type="ChEBI" id="CHEBI:15378"/>
        <dbReference type="ChEBI" id="CHEBI:30823"/>
        <dbReference type="ChEBI" id="CHEBI:57287"/>
        <dbReference type="ChEBI" id="CHEBI:57387"/>
    </reaction>
    <physiologicalReaction direction="left-to-right" evidence="14">
        <dbReference type="Rhea" id="RHEA:40140"/>
    </physiologicalReaction>
</comment>
<evidence type="ECO:0000259" key="25">
    <source>
        <dbReference type="Pfam" id="PF03061"/>
    </source>
</evidence>
<dbReference type="Proteomes" id="UP000318720">
    <property type="component" value="Unassembled WGS sequence"/>
</dbReference>
<evidence type="ECO:0000256" key="13">
    <source>
        <dbReference type="ARBA" id="ARBA00035852"/>
    </source>
</evidence>
<comment type="caution">
    <text evidence="26">The sequence shown here is derived from an EMBL/GenBank/DDBJ whole genome shotgun (WGS) entry which is preliminary data.</text>
</comment>
<dbReference type="InterPro" id="IPR006683">
    <property type="entry name" value="Thioestr_dom"/>
</dbReference>
<evidence type="ECO:0000256" key="4">
    <source>
        <dbReference type="ARBA" id="ARBA00022475"/>
    </source>
</evidence>
<evidence type="ECO:0000256" key="1">
    <source>
        <dbReference type="ARBA" id="ARBA00004170"/>
    </source>
</evidence>
<keyword evidence="5" id="KW-0963">Cytoplasm</keyword>
<evidence type="ECO:0000256" key="14">
    <source>
        <dbReference type="ARBA" id="ARBA00037002"/>
    </source>
</evidence>
<evidence type="ECO:0000256" key="9">
    <source>
        <dbReference type="ARBA" id="ARBA00022946"/>
    </source>
</evidence>
<keyword evidence="4" id="KW-1003">Cell membrane</keyword>
<evidence type="ECO:0000256" key="18">
    <source>
        <dbReference type="ARBA" id="ARBA00043210"/>
    </source>
</evidence>
<evidence type="ECO:0000256" key="23">
    <source>
        <dbReference type="ARBA" id="ARBA00048180"/>
    </source>
</evidence>
<evidence type="ECO:0000256" key="6">
    <source>
        <dbReference type="ARBA" id="ARBA00022703"/>
    </source>
</evidence>
<feature type="domain" description="Thioesterase" evidence="25">
    <location>
        <begin position="129"/>
        <end position="198"/>
    </location>
</feature>
<keyword evidence="11" id="KW-0472">Membrane</keyword>
<comment type="catalytic activity">
    <reaction evidence="13">
        <text>(5Z,8Z,11Z,14Z)-eicosatetraenoyl-CoA + H2O = (5Z,8Z,11Z,14Z)-eicosatetraenoate + CoA + H(+)</text>
        <dbReference type="Rhea" id="RHEA:40151"/>
        <dbReference type="ChEBI" id="CHEBI:15377"/>
        <dbReference type="ChEBI" id="CHEBI:15378"/>
        <dbReference type="ChEBI" id="CHEBI:32395"/>
        <dbReference type="ChEBI" id="CHEBI:57287"/>
        <dbReference type="ChEBI" id="CHEBI:57368"/>
    </reaction>
    <physiologicalReaction direction="left-to-right" evidence="13">
        <dbReference type="Rhea" id="RHEA:40152"/>
    </physiologicalReaction>
</comment>
<dbReference type="GO" id="GO:0016787">
    <property type="term" value="F:hydrolase activity"/>
    <property type="evidence" value="ECO:0007669"/>
    <property type="project" value="UniProtKB-KW"/>
</dbReference>
<evidence type="ECO:0000313" key="26">
    <source>
        <dbReference type="EMBL" id="TQE37217.1"/>
    </source>
</evidence>
<comment type="similarity">
    <text evidence="15">Belongs to the THEM4/THEM5 thioesterase family.</text>
</comment>
<comment type="catalytic activity">
    <reaction evidence="20">
        <text>hexadecanoyl-CoA + H2O = hexadecanoate + CoA + H(+)</text>
        <dbReference type="Rhea" id="RHEA:16645"/>
        <dbReference type="ChEBI" id="CHEBI:7896"/>
        <dbReference type="ChEBI" id="CHEBI:15377"/>
        <dbReference type="ChEBI" id="CHEBI:15378"/>
        <dbReference type="ChEBI" id="CHEBI:57287"/>
        <dbReference type="ChEBI" id="CHEBI:57379"/>
        <dbReference type="EC" id="3.1.2.2"/>
    </reaction>
    <physiologicalReaction direction="left-to-right" evidence="20">
        <dbReference type="Rhea" id="RHEA:16646"/>
    </physiologicalReaction>
</comment>
<name>A0AAE8W4Z8_9ACTN</name>
<evidence type="ECO:0000256" key="12">
    <source>
        <dbReference type="ARBA" id="ARBA00023273"/>
    </source>
</evidence>
<dbReference type="GO" id="GO:0016020">
    <property type="term" value="C:membrane"/>
    <property type="evidence" value="ECO:0007669"/>
    <property type="project" value="UniProtKB-SubCell"/>
</dbReference>
<dbReference type="Pfam" id="PF03061">
    <property type="entry name" value="4HBT"/>
    <property type="match status" value="1"/>
</dbReference>
<evidence type="ECO:0000256" key="20">
    <source>
        <dbReference type="ARBA" id="ARBA00047734"/>
    </source>
</evidence>
<comment type="catalytic activity">
    <reaction evidence="19">
        <text>octanoyl-CoA + H2O = octanoate + CoA + H(+)</text>
        <dbReference type="Rhea" id="RHEA:30143"/>
        <dbReference type="ChEBI" id="CHEBI:15377"/>
        <dbReference type="ChEBI" id="CHEBI:15378"/>
        <dbReference type="ChEBI" id="CHEBI:25646"/>
        <dbReference type="ChEBI" id="CHEBI:57287"/>
        <dbReference type="ChEBI" id="CHEBI:57386"/>
    </reaction>
    <physiologicalReaction direction="left-to-right" evidence="19">
        <dbReference type="Rhea" id="RHEA:30144"/>
    </physiologicalReaction>
</comment>
<comment type="catalytic activity">
    <reaction evidence="23">
        <text>tetradecanoyl-CoA + H2O = tetradecanoate + CoA + H(+)</text>
        <dbReference type="Rhea" id="RHEA:40119"/>
        <dbReference type="ChEBI" id="CHEBI:15377"/>
        <dbReference type="ChEBI" id="CHEBI:15378"/>
        <dbReference type="ChEBI" id="CHEBI:30807"/>
        <dbReference type="ChEBI" id="CHEBI:57287"/>
        <dbReference type="ChEBI" id="CHEBI:57385"/>
    </reaction>
    <physiologicalReaction direction="left-to-right" evidence="23">
        <dbReference type="Rhea" id="RHEA:40120"/>
    </physiologicalReaction>
</comment>
<evidence type="ECO:0000256" key="3">
    <source>
        <dbReference type="ARBA" id="ARBA00004632"/>
    </source>
</evidence>
<dbReference type="GO" id="GO:0005737">
    <property type="term" value="C:cytoplasm"/>
    <property type="evidence" value="ECO:0007669"/>
    <property type="project" value="UniProtKB-SubCell"/>
</dbReference>
<comment type="subcellular location">
    <subcellularLocation>
        <location evidence="3">Cell projection</location>
        <location evidence="3">Ruffle membrane</location>
    </subcellularLocation>
    <subcellularLocation>
        <location evidence="2">Cytoplasm</location>
    </subcellularLocation>
    <subcellularLocation>
        <location evidence="1">Membrane</location>
        <topology evidence="1">Peripheral membrane protein</topology>
    </subcellularLocation>
</comment>
<dbReference type="GO" id="GO:0006631">
    <property type="term" value="P:fatty acid metabolic process"/>
    <property type="evidence" value="ECO:0007669"/>
    <property type="project" value="UniProtKB-KW"/>
</dbReference>
<feature type="compositionally biased region" description="Low complexity" evidence="24">
    <location>
        <begin position="8"/>
        <end position="18"/>
    </location>
</feature>
<dbReference type="Gene3D" id="3.10.129.10">
    <property type="entry name" value="Hotdog Thioesterase"/>
    <property type="match status" value="1"/>
</dbReference>
<dbReference type="RefSeq" id="WP_141581395.1">
    <property type="nucleotide sequence ID" value="NZ_SPAZ01000068.1"/>
</dbReference>
<accession>A0AAE8W4Z8</accession>
<evidence type="ECO:0000256" key="5">
    <source>
        <dbReference type="ARBA" id="ARBA00022490"/>
    </source>
</evidence>